<keyword evidence="2" id="KW-1185">Reference proteome</keyword>
<dbReference type="InterPro" id="IPR054781">
    <property type="entry name" value="Asp23-rel"/>
</dbReference>
<evidence type="ECO:0000313" key="2">
    <source>
        <dbReference type="Proteomes" id="UP000249646"/>
    </source>
</evidence>
<protein>
    <submittedName>
        <fullName evidence="1">Uncharacterized protein</fullName>
    </submittedName>
</protein>
<name>A0A2W7G8N8_9BACT</name>
<gene>
    <name evidence="1" type="ORF">BCF89_10243</name>
</gene>
<dbReference type="RefSeq" id="WP_111518204.1">
    <property type="nucleotide sequence ID" value="NZ_QKUB01000002.1"/>
</dbReference>
<dbReference type="OrthoDB" id="398903at2"/>
<reference evidence="1 2" key="1">
    <citation type="submission" date="2018-06" db="EMBL/GenBank/DDBJ databases">
        <title>Genomic Encyclopedia of Archaeal and Bacterial Type Strains, Phase II (KMG-II): from individual species to whole genera.</title>
        <authorList>
            <person name="Goeker M."/>
        </authorList>
    </citation>
    <scope>NUCLEOTIDE SEQUENCE [LARGE SCALE GENOMIC DNA]</scope>
    <source>
        <strain evidence="1 2">ATCC 51348</strain>
    </source>
</reference>
<sequence length="98" mass="11393">MNDFISVNTKLNFDFKVDVDTIKQTIDDFFSKQPSIILTKEPELIVNKGNLDLIIYCTLKENASISFETNKMIFLLEQRIYSLINTKPNNIKIIFESI</sequence>
<organism evidence="1 2">
    <name type="scientific">Metamycoplasma auris</name>
    <dbReference type="NCBI Taxonomy" id="51363"/>
    <lineage>
        <taxon>Bacteria</taxon>
        <taxon>Bacillati</taxon>
        <taxon>Mycoplasmatota</taxon>
        <taxon>Mycoplasmoidales</taxon>
        <taxon>Metamycoplasmataceae</taxon>
        <taxon>Metamycoplasma</taxon>
    </lineage>
</organism>
<accession>A0A2W7G8N8</accession>
<evidence type="ECO:0000313" key="1">
    <source>
        <dbReference type="EMBL" id="PZW01421.1"/>
    </source>
</evidence>
<comment type="caution">
    <text evidence="1">The sequence shown here is derived from an EMBL/GenBank/DDBJ whole genome shotgun (WGS) entry which is preliminary data.</text>
</comment>
<dbReference type="EMBL" id="QKUB01000002">
    <property type="protein sequence ID" value="PZW01421.1"/>
    <property type="molecule type" value="Genomic_DNA"/>
</dbReference>
<proteinExistence type="predicted"/>
<dbReference type="Proteomes" id="UP000249646">
    <property type="component" value="Unassembled WGS sequence"/>
</dbReference>
<dbReference type="NCBIfam" id="NF045836">
    <property type="entry name" value="MMB_0454_fam"/>
    <property type="match status" value="1"/>
</dbReference>
<dbReference type="AlphaFoldDB" id="A0A2W7G8N8"/>